<keyword evidence="2" id="KW-0732">Signal</keyword>
<reference evidence="3 4" key="1">
    <citation type="submission" date="2019-07" db="EMBL/GenBank/DDBJ databases">
        <title>Genomics analysis of Aphanomyces spp. identifies a new class of oomycete effector associated with host adaptation.</title>
        <authorList>
            <person name="Gaulin E."/>
        </authorList>
    </citation>
    <scope>NUCLEOTIDE SEQUENCE [LARGE SCALE GENOMIC DNA]</scope>
    <source>
        <strain evidence="3 4">ATCC 201684</strain>
    </source>
</reference>
<accession>A0A6G0WYS6</accession>
<dbReference type="VEuPathDB" id="FungiDB:AeMF1_003551"/>
<evidence type="ECO:0000256" key="1">
    <source>
        <dbReference type="ARBA" id="ARBA00038101"/>
    </source>
</evidence>
<dbReference type="PANTHER" id="PTHR11102:SF147">
    <property type="entry name" value="SEL1L ADAPTOR SUBUNIT OF ERAD E3 UBIQUITIN LIGASE"/>
    <property type="match status" value="1"/>
</dbReference>
<dbReference type="AlphaFoldDB" id="A0A6G0WYS6"/>
<dbReference type="SUPFAM" id="SSF81901">
    <property type="entry name" value="HCP-like"/>
    <property type="match status" value="1"/>
</dbReference>
<feature type="signal peptide" evidence="2">
    <location>
        <begin position="1"/>
        <end position="26"/>
    </location>
</feature>
<evidence type="ECO:0000256" key="2">
    <source>
        <dbReference type="SAM" id="SignalP"/>
    </source>
</evidence>
<organism evidence="3 4">
    <name type="scientific">Aphanomyces euteiches</name>
    <dbReference type="NCBI Taxonomy" id="100861"/>
    <lineage>
        <taxon>Eukaryota</taxon>
        <taxon>Sar</taxon>
        <taxon>Stramenopiles</taxon>
        <taxon>Oomycota</taxon>
        <taxon>Saprolegniomycetes</taxon>
        <taxon>Saprolegniales</taxon>
        <taxon>Verrucalvaceae</taxon>
        <taxon>Aphanomyces</taxon>
    </lineage>
</organism>
<dbReference type="Pfam" id="PF08238">
    <property type="entry name" value="Sel1"/>
    <property type="match status" value="6"/>
</dbReference>
<proteinExistence type="inferred from homology"/>
<comment type="similarity">
    <text evidence="1">Belongs to the sel-1 family.</text>
</comment>
<evidence type="ECO:0000313" key="4">
    <source>
        <dbReference type="Proteomes" id="UP000481153"/>
    </source>
</evidence>
<name>A0A6G0WYS6_9STRA</name>
<dbReference type="InterPro" id="IPR006597">
    <property type="entry name" value="Sel1-like"/>
</dbReference>
<sequence length="707" mass="77593">MRSRGLKRCLMLSVTCFILGMTMVMAVDALKRSSKTAQVWVYDDAQNPWDGKLVEVQNADDILRRIHDFLDTATSMVRGGAVDSTVLANLETELYEHFFDLADLAQSSTASKITNQIFELNSSLQDLLDLLVAERKATSQTSSTDSSEIPLSDAFLDVYDELLENGHSTSTFTKWVDMAASENARGAAYETVGMYSLFQPNAVAFPLDLDAALAYLKKAGTTQAKVLDAILRLALYRDESHDNVLRASTSTNFLARVALAHRIYSNATASVLSDPCEEALVYYYTSAEESVADMISVGGEKDIYEPMVRLSDVWSGKVSASSDDLLVVPTHGVDALDYVRALAFGGNPEALHRLGEMHFFGDAQAGLPPNHQEAVRHFEQAAAGGVVHSLANLGLMYANGIGVQADPQRAIQYFQEAADRGSAFAVNGLGFMFWTGLGVEKNATAAVEHFEKAVAMGFADAHQYLGAAYLNGEGVARNESLAFYHFSVAVNQSNSLQAWFNLGIMYYRGLGTPRSCPQSLEAFREVTWRSAAFDDILLSQRLGFESYTRGDYQRALVHSLVWSALGLPQAGCNAGFLLEQGQADAFTTKIAPLALAKDLYSTHISDAEALRKLGHCHRDGWPQACPRNETAALEYYERAGQLADSESLYSAGWLYSAQGDWGRAHDAWTACQALNYPDNIPCMFPALLLDVWAWYRALLVHWSVFIV</sequence>
<dbReference type="SUPFAM" id="SSF48452">
    <property type="entry name" value="TPR-like"/>
    <property type="match status" value="1"/>
</dbReference>
<comment type="caution">
    <text evidence="3">The sequence shown here is derived from an EMBL/GenBank/DDBJ whole genome shotgun (WGS) entry which is preliminary data.</text>
</comment>
<feature type="chain" id="PRO_5026076618" evidence="2">
    <location>
        <begin position="27"/>
        <end position="707"/>
    </location>
</feature>
<dbReference type="Gene3D" id="1.25.40.10">
    <property type="entry name" value="Tetratricopeptide repeat domain"/>
    <property type="match status" value="2"/>
</dbReference>
<dbReference type="InterPro" id="IPR050767">
    <property type="entry name" value="Sel1_AlgK"/>
</dbReference>
<dbReference type="PANTHER" id="PTHR11102">
    <property type="entry name" value="SEL-1-LIKE PROTEIN"/>
    <property type="match status" value="1"/>
</dbReference>
<protein>
    <submittedName>
        <fullName evidence="3">Uncharacterized protein</fullName>
    </submittedName>
</protein>
<dbReference type="SMART" id="SM00671">
    <property type="entry name" value="SEL1"/>
    <property type="match status" value="6"/>
</dbReference>
<evidence type="ECO:0000313" key="3">
    <source>
        <dbReference type="EMBL" id="KAF0732765.1"/>
    </source>
</evidence>
<keyword evidence="4" id="KW-1185">Reference proteome</keyword>
<dbReference type="EMBL" id="VJMJ01000128">
    <property type="protein sequence ID" value="KAF0732765.1"/>
    <property type="molecule type" value="Genomic_DNA"/>
</dbReference>
<dbReference type="InterPro" id="IPR011990">
    <property type="entry name" value="TPR-like_helical_dom_sf"/>
</dbReference>
<dbReference type="Proteomes" id="UP000481153">
    <property type="component" value="Unassembled WGS sequence"/>
</dbReference>
<gene>
    <name evidence="3" type="ORF">Ae201684_010097</name>
</gene>